<proteinExistence type="predicted"/>
<dbReference type="RefSeq" id="WP_344665361.1">
    <property type="nucleotide sequence ID" value="NZ_BAAAQN010000009.1"/>
</dbReference>
<accession>A0ABN2TX79</accession>
<name>A0ABN2TX79_9ACTN</name>
<evidence type="ECO:0000313" key="2">
    <source>
        <dbReference type="Proteomes" id="UP001500751"/>
    </source>
</evidence>
<reference evidence="2" key="1">
    <citation type="journal article" date="2019" name="Int. J. Syst. Evol. Microbiol.">
        <title>The Global Catalogue of Microorganisms (GCM) 10K type strain sequencing project: providing services to taxonomists for standard genome sequencing and annotation.</title>
        <authorList>
            <consortium name="The Broad Institute Genomics Platform"/>
            <consortium name="The Broad Institute Genome Sequencing Center for Infectious Disease"/>
            <person name="Wu L."/>
            <person name="Ma J."/>
        </authorList>
    </citation>
    <scope>NUCLEOTIDE SEQUENCE [LARGE SCALE GENOMIC DNA]</scope>
    <source>
        <strain evidence="2">JCM 16014</strain>
    </source>
</reference>
<comment type="caution">
    <text evidence="1">The sequence shown here is derived from an EMBL/GenBank/DDBJ whole genome shotgun (WGS) entry which is preliminary data.</text>
</comment>
<gene>
    <name evidence="1" type="ORF">GCM10009839_21340</name>
</gene>
<evidence type="ECO:0000313" key="1">
    <source>
        <dbReference type="EMBL" id="GAA2023501.1"/>
    </source>
</evidence>
<sequence>MSATDTSILTQLLKCEAGEIRQIMRTADSQMGLQDLKRRVRRRAFDQLAAADLVPRQLMDLLVAVAAGREMRDMLAVVRASDERYLLLAIGRDPADGWASRHGERLLRAALSQLAEREDRMPGLLVMDGCLASAPVAQQRQGRLEMAVGSAPAAPLDSWFDLVASQGLHAEDVCWGLHQQMRCGGVQPVPLTDWFVGSSHDRTVHVESGANDPASAYRGIADRYRAWWQSSLHIQLRAADVKAQECQEDHDVDDGVYEVYYGDLDEELRQLLASSDLLGEVV</sequence>
<dbReference type="Proteomes" id="UP001500751">
    <property type="component" value="Unassembled WGS sequence"/>
</dbReference>
<protein>
    <submittedName>
        <fullName evidence="1">Uncharacterized protein</fullName>
    </submittedName>
</protein>
<organism evidence="1 2">
    <name type="scientific">Catenulispora yoronensis</name>
    <dbReference type="NCBI Taxonomy" id="450799"/>
    <lineage>
        <taxon>Bacteria</taxon>
        <taxon>Bacillati</taxon>
        <taxon>Actinomycetota</taxon>
        <taxon>Actinomycetes</taxon>
        <taxon>Catenulisporales</taxon>
        <taxon>Catenulisporaceae</taxon>
        <taxon>Catenulispora</taxon>
    </lineage>
</organism>
<dbReference type="EMBL" id="BAAAQN010000009">
    <property type="protein sequence ID" value="GAA2023501.1"/>
    <property type="molecule type" value="Genomic_DNA"/>
</dbReference>
<keyword evidence="2" id="KW-1185">Reference proteome</keyword>